<feature type="region of interest" description="Disordered" evidence="1">
    <location>
        <begin position="263"/>
        <end position="322"/>
    </location>
</feature>
<dbReference type="AlphaFoldDB" id="A0A6J4RC20"/>
<feature type="non-terminal residue" evidence="2">
    <location>
        <position position="322"/>
    </location>
</feature>
<evidence type="ECO:0000256" key="1">
    <source>
        <dbReference type="SAM" id="MobiDB-lite"/>
    </source>
</evidence>
<accession>A0A6J4RC20</accession>
<name>A0A6J4RC20_9ACTN</name>
<protein>
    <submittedName>
        <fullName evidence="2">RNase adapter protein RapZ</fullName>
    </submittedName>
</protein>
<feature type="non-terminal residue" evidence="2">
    <location>
        <position position="1"/>
    </location>
</feature>
<feature type="compositionally biased region" description="Basic and acidic residues" evidence="1">
    <location>
        <begin position="179"/>
        <end position="189"/>
    </location>
</feature>
<feature type="compositionally biased region" description="Basic residues" evidence="1">
    <location>
        <begin position="305"/>
        <end position="322"/>
    </location>
</feature>
<feature type="compositionally biased region" description="Basic residues" evidence="1">
    <location>
        <begin position="103"/>
        <end position="115"/>
    </location>
</feature>
<sequence>DRPRRHRRGRRRSRRRGRAHRRACAGRHQLESRRPGRHLRLLRRRQVAGHAGLRGCGLLLRRQPAARDAAPARRALRPRGIQGQTSLRRLRHARGLVLPAPRRGPRGAARGRGRRPPPVPGSRAADPADPLQGDAPPPSARAVGQRRRRHSRRSRAAGADPRGRRLLRRHDRLLGRRPPAQDRRRDARARELRQAGGLVRVLRAQARPPARCRSGLRRALPHQPPLRGRAASADRLRLPGRRAHLGRRAAAALLRPGAAAARLPAARVRRRGQGAPRGGDRLHRRKTPLGGDRRGPRRALPPVRRLPRRGPAPRRQSRAGSL</sequence>
<evidence type="ECO:0000313" key="2">
    <source>
        <dbReference type="EMBL" id="CAA9466067.1"/>
    </source>
</evidence>
<feature type="region of interest" description="Disordered" evidence="1">
    <location>
        <begin position="68"/>
        <end position="189"/>
    </location>
</feature>
<feature type="region of interest" description="Disordered" evidence="1">
    <location>
        <begin position="209"/>
        <end position="240"/>
    </location>
</feature>
<organism evidence="2">
    <name type="scientific">uncultured Solirubrobacteraceae bacterium</name>
    <dbReference type="NCBI Taxonomy" id="1162706"/>
    <lineage>
        <taxon>Bacteria</taxon>
        <taxon>Bacillati</taxon>
        <taxon>Actinomycetota</taxon>
        <taxon>Thermoleophilia</taxon>
        <taxon>Solirubrobacterales</taxon>
        <taxon>Solirubrobacteraceae</taxon>
        <taxon>environmental samples</taxon>
    </lineage>
</organism>
<dbReference type="EMBL" id="CADCVL010000050">
    <property type="protein sequence ID" value="CAA9466067.1"/>
    <property type="molecule type" value="Genomic_DNA"/>
</dbReference>
<reference evidence="2" key="1">
    <citation type="submission" date="2020-02" db="EMBL/GenBank/DDBJ databases">
        <authorList>
            <person name="Meier V. D."/>
        </authorList>
    </citation>
    <scope>NUCLEOTIDE SEQUENCE</scope>
    <source>
        <strain evidence="2">AVDCRST_MAG65</strain>
    </source>
</reference>
<feature type="region of interest" description="Disordered" evidence="1">
    <location>
        <begin position="1"/>
        <end position="36"/>
    </location>
</feature>
<feature type="compositionally biased region" description="Basic residues" evidence="1">
    <location>
        <begin position="144"/>
        <end position="155"/>
    </location>
</feature>
<gene>
    <name evidence="2" type="ORF">AVDCRST_MAG65-297</name>
</gene>
<proteinExistence type="predicted"/>
<feature type="compositionally biased region" description="Basic residues" evidence="1">
    <location>
        <begin position="1"/>
        <end position="25"/>
    </location>
</feature>